<evidence type="ECO:0000313" key="4">
    <source>
        <dbReference type="Proteomes" id="UP000076532"/>
    </source>
</evidence>
<reference evidence="3 4" key="1">
    <citation type="journal article" date="2016" name="Mol. Biol. Evol.">
        <title>Comparative Genomics of Early-Diverging Mushroom-Forming Fungi Provides Insights into the Origins of Lignocellulose Decay Capabilities.</title>
        <authorList>
            <person name="Nagy L.G."/>
            <person name="Riley R."/>
            <person name="Tritt A."/>
            <person name="Adam C."/>
            <person name="Daum C."/>
            <person name="Floudas D."/>
            <person name="Sun H."/>
            <person name="Yadav J.S."/>
            <person name="Pangilinan J."/>
            <person name="Larsson K.H."/>
            <person name="Matsuura K."/>
            <person name="Barry K."/>
            <person name="Labutti K."/>
            <person name="Kuo R."/>
            <person name="Ohm R.A."/>
            <person name="Bhattacharya S.S."/>
            <person name="Shirouzu T."/>
            <person name="Yoshinaga Y."/>
            <person name="Martin F.M."/>
            <person name="Grigoriev I.V."/>
            <person name="Hibbett D.S."/>
        </authorList>
    </citation>
    <scope>NUCLEOTIDE SEQUENCE [LARGE SCALE GENOMIC DNA]</scope>
    <source>
        <strain evidence="3 4">CBS 109695</strain>
    </source>
</reference>
<dbReference type="AlphaFoldDB" id="A0A166IF58"/>
<keyword evidence="4" id="KW-1185">Reference proteome</keyword>
<keyword evidence="2" id="KW-0472">Membrane</keyword>
<evidence type="ECO:0000256" key="1">
    <source>
        <dbReference type="SAM" id="MobiDB-lite"/>
    </source>
</evidence>
<evidence type="ECO:0000313" key="3">
    <source>
        <dbReference type="EMBL" id="KZP19748.1"/>
    </source>
</evidence>
<feature type="region of interest" description="Disordered" evidence="1">
    <location>
        <begin position="96"/>
        <end position="192"/>
    </location>
</feature>
<organism evidence="3 4">
    <name type="scientific">Athelia psychrophila</name>
    <dbReference type="NCBI Taxonomy" id="1759441"/>
    <lineage>
        <taxon>Eukaryota</taxon>
        <taxon>Fungi</taxon>
        <taxon>Dikarya</taxon>
        <taxon>Basidiomycota</taxon>
        <taxon>Agaricomycotina</taxon>
        <taxon>Agaricomycetes</taxon>
        <taxon>Agaricomycetidae</taxon>
        <taxon>Atheliales</taxon>
        <taxon>Atheliaceae</taxon>
        <taxon>Athelia</taxon>
    </lineage>
</organism>
<dbReference type="OrthoDB" id="3248709at2759"/>
<sequence length="221" mass="23291">MSSSLFTTLGNYLKPYPNEAFLRLRSSSLALVAAFLFTNLLPVPTPLGAWIAVTSSDETGLIWWGLSCIELAIFGLLSLNITQSLWALRYPRKSLPPSTPSKPRSPALAPPSGASASQTKRRLGGLSPSTTPQTQRPFSLSASSSYAASPVSSPSRTLNYSVPSSLGASRDSNTSFGASTSTGMGSPLAAYRGKHMSPVGRALDGSFLSRLANSQDDSDED</sequence>
<feature type="compositionally biased region" description="Low complexity" evidence="1">
    <location>
        <begin position="137"/>
        <end position="155"/>
    </location>
</feature>
<proteinExistence type="predicted"/>
<dbReference type="EMBL" id="KV417561">
    <property type="protein sequence ID" value="KZP19748.1"/>
    <property type="molecule type" value="Genomic_DNA"/>
</dbReference>
<evidence type="ECO:0000256" key="2">
    <source>
        <dbReference type="SAM" id="Phobius"/>
    </source>
</evidence>
<dbReference type="Proteomes" id="UP000076532">
    <property type="component" value="Unassembled WGS sequence"/>
</dbReference>
<feature type="compositionally biased region" description="Polar residues" evidence="1">
    <location>
        <begin position="127"/>
        <end position="136"/>
    </location>
</feature>
<feature type="compositionally biased region" description="Low complexity" evidence="1">
    <location>
        <begin position="104"/>
        <end position="117"/>
    </location>
</feature>
<feature type="transmembrane region" description="Helical" evidence="2">
    <location>
        <begin position="61"/>
        <end position="82"/>
    </location>
</feature>
<name>A0A166IF58_9AGAM</name>
<keyword evidence="2" id="KW-1133">Transmembrane helix</keyword>
<feature type="compositionally biased region" description="Polar residues" evidence="1">
    <location>
        <begin position="156"/>
        <end position="184"/>
    </location>
</feature>
<protein>
    <submittedName>
        <fullName evidence="3">Uncharacterized protein</fullName>
    </submittedName>
</protein>
<gene>
    <name evidence="3" type="ORF">FIBSPDRAFT_862447</name>
</gene>
<accession>A0A166IF58</accession>
<keyword evidence="2" id="KW-0812">Transmembrane</keyword>